<keyword evidence="7" id="KW-1185">Reference proteome</keyword>
<gene>
    <name evidence="6" type="ORF">ACFQ3U_15195</name>
</gene>
<dbReference type="SUPFAM" id="SSF46689">
    <property type="entry name" value="Homeodomain-like"/>
    <property type="match status" value="1"/>
</dbReference>
<evidence type="ECO:0000256" key="2">
    <source>
        <dbReference type="ARBA" id="ARBA00023125"/>
    </source>
</evidence>
<protein>
    <submittedName>
        <fullName evidence="6">TetR/AcrR family transcriptional regulator</fullName>
    </submittedName>
</protein>
<dbReference type="PRINTS" id="PR00455">
    <property type="entry name" value="HTHTETR"/>
</dbReference>
<feature type="domain" description="HTH tetR-type" evidence="5">
    <location>
        <begin position="5"/>
        <end position="65"/>
    </location>
</feature>
<feature type="DNA-binding region" description="H-T-H motif" evidence="4">
    <location>
        <begin position="28"/>
        <end position="47"/>
    </location>
</feature>
<dbReference type="Pfam" id="PF00440">
    <property type="entry name" value="TetR_N"/>
    <property type="match status" value="1"/>
</dbReference>
<reference evidence="7" key="1">
    <citation type="journal article" date="2019" name="Int. J. Syst. Evol. Microbiol.">
        <title>The Global Catalogue of Microorganisms (GCM) 10K type strain sequencing project: providing services to taxonomists for standard genome sequencing and annotation.</title>
        <authorList>
            <consortium name="The Broad Institute Genomics Platform"/>
            <consortium name="The Broad Institute Genome Sequencing Center for Infectious Disease"/>
            <person name="Wu L."/>
            <person name="Ma J."/>
        </authorList>
    </citation>
    <scope>NUCLEOTIDE SEQUENCE [LARGE SCALE GENOMIC DNA]</scope>
    <source>
        <strain evidence="7">CCUG 50213</strain>
    </source>
</reference>
<dbReference type="EMBL" id="JBHTLY010000010">
    <property type="protein sequence ID" value="MFD1203241.1"/>
    <property type="molecule type" value="Genomic_DNA"/>
</dbReference>
<evidence type="ECO:0000256" key="1">
    <source>
        <dbReference type="ARBA" id="ARBA00023015"/>
    </source>
</evidence>
<evidence type="ECO:0000313" key="6">
    <source>
        <dbReference type="EMBL" id="MFD1203241.1"/>
    </source>
</evidence>
<dbReference type="PANTHER" id="PTHR30055">
    <property type="entry name" value="HTH-TYPE TRANSCRIPTIONAL REGULATOR RUTR"/>
    <property type="match status" value="1"/>
</dbReference>
<comment type="caution">
    <text evidence="6">The sequence shown here is derived from an EMBL/GenBank/DDBJ whole genome shotgun (WGS) entry which is preliminary data.</text>
</comment>
<name>A0ABW3TR85_9MICO</name>
<evidence type="ECO:0000313" key="7">
    <source>
        <dbReference type="Proteomes" id="UP001597181"/>
    </source>
</evidence>
<keyword evidence="3" id="KW-0804">Transcription</keyword>
<evidence type="ECO:0000259" key="5">
    <source>
        <dbReference type="PROSITE" id="PS50977"/>
    </source>
</evidence>
<organism evidence="6 7">
    <name type="scientific">Leucobacter albus</name>
    <dbReference type="NCBI Taxonomy" id="272210"/>
    <lineage>
        <taxon>Bacteria</taxon>
        <taxon>Bacillati</taxon>
        <taxon>Actinomycetota</taxon>
        <taxon>Actinomycetes</taxon>
        <taxon>Micrococcales</taxon>
        <taxon>Microbacteriaceae</taxon>
        <taxon>Leucobacter</taxon>
    </lineage>
</organism>
<dbReference type="Gene3D" id="1.10.357.10">
    <property type="entry name" value="Tetracycline Repressor, domain 2"/>
    <property type="match status" value="1"/>
</dbReference>
<dbReference type="PANTHER" id="PTHR30055:SF234">
    <property type="entry name" value="HTH-TYPE TRANSCRIPTIONAL REGULATOR BETI"/>
    <property type="match status" value="1"/>
</dbReference>
<keyword evidence="2 4" id="KW-0238">DNA-binding</keyword>
<accession>A0ABW3TR85</accession>
<evidence type="ECO:0000256" key="3">
    <source>
        <dbReference type="ARBA" id="ARBA00023163"/>
    </source>
</evidence>
<dbReference type="PROSITE" id="PS50977">
    <property type="entry name" value="HTH_TETR_2"/>
    <property type="match status" value="1"/>
</dbReference>
<dbReference type="RefSeq" id="WP_343962115.1">
    <property type="nucleotide sequence ID" value="NZ_BAAAKZ010000014.1"/>
</dbReference>
<sequence>MSKASRTKVQLFEVAIDMFSRLGYDAVTVKDIAEEVGVTERTFFRHFPHKSTILFPASAEVLSAARQQVLDIDAGSPAEAAVAMTIVMARQLEQFTDWHPERYRILHSSRELLAVEALQHELWATEICNALVERFGIAELDGRLLGALATLVLRESNDDGFRSGRQRATLVEAVRASWQRLVSLGVLSEHLLSSE</sequence>
<keyword evidence="1" id="KW-0805">Transcription regulation</keyword>
<dbReference type="InterPro" id="IPR001647">
    <property type="entry name" value="HTH_TetR"/>
</dbReference>
<dbReference type="InterPro" id="IPR050109">
    <property type="entry name" value="HTH-type_TetR-like_transc_reg"/>
</dbReference>
<dbReference type="Proteomes" id="UP001597181">
    <property type="component" value="Unassembled WGS sequence"/>
</dbReference>
<proteinExistence type="predicted"/>
<dbReference type="InterPro" id="IPR009057">
    <property type="entry name" value="Homeodomain-like_sf"/>
</dbReference>
<evidence type="ECO:0000256" key="4">
    <source>
        <dbReference type="PROSITE-ProRule" id="PRU00335"/>
    </source>
</evidence>